<dbReference type="EMBL" id="OU503048">
    <property type="protein sequence ID" value="CAI9775078.1"/>
    <property type="molecule type" value="Genomic_DNA"/>
</dbReference>
<organism evidence="1 2">
    <name type="scientific">Fraxinus pennsylvanica</name>
    <dbReference type="NCBI Taxonomy" id="56036"/>
    <lineage>
        <taxon>Eukaryota</taxon>
        <taxon>Viridiplantae</taxon>
        <taxon>Streptophyta</taxon>
        <taxon>Embryophyta</taxon>
        <taxon>Tracheophyta</taxon>
        <taxon>Spermatophyta</taxon>
        <taxon>Magnoliopsida</taxon>
        <taxon>eudicotyledons</taxon>
        <taxon>Gunneridae</taxon>
        <taxon>Pentapetalae</taxon>
        <taxon>asterids</taxon>
        <taxon>lamiids</taxon>
        <taxon>Lamiales</taxon>
        <taxon>Oleaceae</taxon>
        <taxon>Oleeae</taxon>
        <taxon>Fraxinus</taxon>
    </lineage>
</organism>
<evidence type="ECO:0000313" key="1">
    <source>
        <dbReference type="EMBL" id="CAI9775078.1"/>
    </source>
</evidence>
<name>A0AAD2E3S8_9LAMI</name>
<protein>
    <submittedName>
        <fullName evidence="1">Uncharacterized protein</fullName>
    </submittedName>
</protein>
<proteinExistence type="predicted"/>
<reference evidence="1" key="1">
    <citation type="submission" date="2023-05" db="EMBL/GenBank/DDBJ databases">
        <authorList>
            <person name="Huff M."/>
        </authorList>
    </citation>
    <scope>NUCLEOTIDE SEQUENCE</scope>
</reference>
<sequence length="105" mass="11607">MATISIPLSPKAFSGRQLPTKCGRPTPRELHLPFKIRCSSIENGFKSVESSTQFKELRNVACGVLAVWAVTAASPVIAANQVKVQEPCIFNLILQLIEKNIWEQN</sequence>
<keyword evidence="2" id="KW-1185">Reference proteome</keyword>
<dbReference type="Proteomes" id="UP000834106">
    <property type="component" value="Chromosome 13"/>
</dbReference>
<gene>
    <name evidence="1" type="ORF">FPE_LOCUS22508</name>
</gene>
<dbReference type="AlphaFoldDB" id="A0AAD2E3S8"/>
<evidence type="ECO:0000313" key="2">
    <source>
        <dbReference type="Proteomes" id="UP000834106"/>
    </source>
</evidence>
<accession>A0AAD2E3S8</accession>